<dbReference type="SUPFAM" id="SSF52096">
    <property type="entry name" value="ClpP/crotonase"/>
    <property type="match status" value="1"/>
</dbReference>
<name>A0A840NDX8_9PSEU</name>
<dbReference type="PANTHER" id="PTHR42964">
    <property type="entry name" value="ENOYL-COA HYDRATASE"/>
    <property type="match status" value="1"/>
</dbReference>
<keyword evidence="2" id="KW-0413">Isomerase</keyword>
<dbReference type="Gene3D" id="1.10.12.10">
    <property type="entry name" value="Lyase 2-enoyl-coa Hydratase, Chain A, domain 2"/>
    <property type="match status" value="1"/>
</dbReference>
<dbReference type="RefSeq" id="WP_184479703.1">
    <property type="nucleotide sequence ID" value="NZ_JACHIV010000001.1"/>
</dbReference>
<proteinExistence type="inferred from homology"/>
<dbReference type="Pfam" id="PF00378">
    <property type="entry name" value="ECH_1"/>
    <property type="match status" value="1"/>
</dbReference>
<comment type="caution">
    <text evidence="2">The sequence shown here is derived from an EMBL/GenBank/DDBJ whole genome shotgun (WGS) entry which is preliminary data.</text>
</comment>
<keyword evidence="3" id="KW-1185">Reference proteome</keyword>
<dbReference type="PANTHER" id="PTHR42964:SF1">
    <property type="entry name" value="POLYKETIDE BIOSYNTHESIS ENOYL-COA HYDRATASE PKSH-RELATED"/>
    <property type="match status" value="1"/>
</dbReference>
<dbReference type="Proteomes" id="UP000580474">
    <property type="component" value="Unassembled WGS sequence"/>
</dbReference>
<protein>
    <submittedName>
        <fullName evidence="2">2-(1,2-epoxy-1,2-dihydrophenyl)acetyl-CoA isomerase</fullName>
        <ecNumber evidence="2">5.3.3.18</ecNumber>
    </submittedName>
</protein>
<dbReference type="GO" id="GO:0016853">
    <property type="term" value="F:isomerase activity"/>
    <property type="evidence" value="ECO:0007669"/>
    <property type="project" value="UniProtKB-KW"/>
</dbReference>
<dbReference type="EC" id="5.3.3.18" evidence="2"/>
<dbReference type="InterPro" id="IPR029045">
    <property type="entry name" value="ClpP/crotonase-like_dom_sf"/>
</dbReference>
<evidence type="ECO:0000313" key="3">
    <source>
        <dbReference type="Proteomes" id="UP000580474"/>
    </source>
</evidence>
<dbReference type="CDD" id="cd06558">
    <property type="entry name" value="crotonase-like"/>
    <property type="match status" value="1"/>
</dbReference>
<sequence length="270" mass="28376">MSGNSAERSPVTVEVRDSIAHVVMRRGDRGNPIDLVMACALLDAARTCRRANARVVLLRGEGHSFCVGGDLRDFEAVDVEKRRDHLISVTDALHDALRVFASMEAPLIAAVHGSVAGAGVGLAAAADVTIAAADAVFRLAYTGIGYSPDAGVTWWLPRLVGPKRAMELLLTNPRISADEAVAMGLITRVTEGETLVDEAQRLAGQLARGATGAFGATKHLVAQGLSSGLDTQLDRESRSLAAAAVSPEGVEGLAAFRAKRPPRFLPPPED</sequence>
<dbReference type="EMBL" id="JACHIV010000001">
    <property type="protein sequence ID" value="MBB5070130.1"/>
    <property type="molecule type" value="Genomic_DNA"/>
</dbReference>
<comment type="similarity">
    <text evidence="1">Belongs to the enoyl-CoA hydratase/isomerase family.</text>
</comment>
<reference evidence="2 3" key="1">
    <citation type="submission" date="2020-08" db="EMBL/GenBank/DDBJ databases">
        <title>Sequencing the genomes of 1000 actinobacteria strains.</title>
        <authorList>
            <person name="Klenk H.-P."/>
        </authorList>
    </citation>
    <scope>NUCLEOTIDE SEQUENCE [LARGE SCALE GENOMIC DNA]</scope>
    <source>
        <strain evidence="2 3">DSM 45582</strain>
    </source>
</reference>
<evidence type="ECO:0000256" key="1">
    <source>
        <dbReference type="ARBA" id="ARBA00005254"/>
    </source>
</evidence>
<accession>A0A840NDX8</accession>
<gene>
    <name evidence="2" type="ORF">BJ969_003218</name>
</gene>
<dbReference type="InterPro" id="IPR014748">
    <property type="entry name" value="Enoyl-CoA_hydra_C"/>
</dbReference>
<evidence type="ECO:0000313" key="2">
    <source>
        <dbReference type="EMBL" id="MBB5070130.1"/>
    </source>
</evidence>
<dbReference type="InterPro" id="IPR051683">
    <property type="entry name" value="Enoyl-CoA_Hydratase/Isomerase"/>
</dbReference>
<organism evidence="2 3">
    <name type="scientific">Saccharopolyspora gloriosae</name>
    <dbReference type="NCBI Taxonomy" id="455344"/>
    <lineage>
        <taxon>Bacteria</taxon>
        <taxon>Bacillati</taxon>
        <taxon>Actinomycetota</taxon>
        <taxon>Actinomycetes</taxon>
        <taxon>Pseudonocardiales</taxon>
        <taxon>Pseudonocardiaceae</taxon>
        <taxon>Saccharopolyspora</taxon>
    </lineage>
</organism>
<dbReference type="Gene3D" id="3.90.226.10">
    <property type="entry name" value="2-enoyl-CoA Hydratase, Chain A, domain 1"/>
    <property type="match status" value="1"/>
</dbReference>
<dbReference type="AlphaFoldDB" id="A0A840NDX8"/>
<dbReference type="InterPro" id="IPR001753">
    <property type="entry name" value="Enoyl-CoA_hydra/iso"/>
</dbReference>